<evidence type="ECO:0000259" key="6">
    <source>
        <dbReference type="Pfam" id="PF00496"/>
    </source>
</evidence>
<dbReference type="InterPro" id="IPR030678">
    <property type="entry name" value="Peptide/Ni-bd"/>
</dbReference>
<feature type="chain" id="PRO_5001825965" evidence="5">
    <location>
        <begin position="25"/>
        <end position="512"/>
    </location>
</feature>
<organism evidence="7 8">
    <name type="scientific">Devosia riboflavina</name>
    <dbReference type="NCBI Taxonomy" id="46914"/>
    <lineage>
        <taxon>Bacteria</taxon>
        <taxon>Pseudomonadati</taxon>
        <taxon>Pseudomonadota</taxon>
        <taxon>Alphaproteobacteria</taxon>
        <taxon>Hyphomicrobiales</taxon>
        <taxon>Devosiaceae</taxon>
        <taxon>Devosia</taxon>
    </lineage>
</organism>
<gene>
    <name evidence="7" type="ORF">JP75_01835</name>
</gene>
<proteinExistence type="inferred from homology"/>
<dbReference type="AlphaFoldDB" id="A0A087M7P3"/>
<evidence type="ECO:0000256" key="3">
    <source>
        <dbReference type="ARBA" id="ARBA00022448"/>
    </source>
</evidence>
<dbReference type="GO" id="GO:0030288">
    <property type="term" value="C:outer membrane-bounded periplasmic space"/>
    <property type="evidence" value="ECO:0007669"/>
    <property type="project" value="UniProtKB-ARBA"/>
</dbReference>
<dbReference type="Proteomes" id="UP000028981">
    <property type="component" value="Unassembled WGS sequence"/>
</dbReference>
<keyword evidence="4 5" id="KW-0732">Signal</keyword>
<feature type="domain" description="Solute-binding protein family 5" evidence="6">
    <location>
        <begin position="70"/>
        <end position="430"/>
    </location>
</feature>
<dbReference type="PANTHER" id="PTHR30290">
    <property type="entry name" value="PERIPLASMIC BINDING COMPONENT OF ABC TRANSPORTER"/>
    <property type="match status" value="1"/>
</dbReference>
<dbReference type="EMBL" id="JQGC01000001">
    <property type="protein sequence ID" value="KFL32896.1"/>
    <property type="molecule type" value="Genomic_DNA"/>
</dbReference>
<dbReference type="GO" id="GO:0015833">
    <property type="term" value="P:peptide transport"/>
    <property type="evidence" value="ECO:0007669"/>
    <property type="project" value="TreeGrafter"/>
</dbReference>
<protein>
    <submittedName>
        <fullName evidence="7">Peptide ABC transporter substrate-binding protein</fullName>
    </submittedName>
</protein>
<sequence length="512" mass="55533">MKKFLLTTSALIALSLMPVQTVFAQDSNALIVGMDVDAGTLDPRLMRDTTASRTADLIYSGLVHITPSLEPVPDLAESWETPDPQTFIFKLRPDLKFSDGSPLTADDVVYTYTTLVNPDFNAPSRALYAPISAVEAVGPQTVKFTLSAPYAPLLTYLDIGIVPKALVEGGTDIALNPVGAGPMKLVSWNRGSEIVLAANENYWRGKPTIENVTLKIIGDNSARSQAFEAGDLDVIQSPLAPQDIERLKADDRFGNVITAGLGVNYLNFNVNDPLLSDPKMRQAFAKLVDQATIVNDIYQGVDQEAHSIILPSSWAFSDAIAQPTFDIEAAIAQFNELGWTDSNADGVLDKDGKDLEVVLSTHSEDTNRVQSVEFLQALFEAAGVKATAQISDWPSFSTNYVQQGKHQIALLGWLNIVDPDRLMFAQLSTGGPTNWGGYSNPEVDALLQEGRSTLDQAGRAAAYQKAATILAEELPYYIISAQGYQLFYAKDLPVEVQATPRGNLRGLIGFTD</sequence>
<dbReference type="Gene3D" id="3.40.190.10">
    <property type="entry name" value="Periplasmic binding protein-like II"/>
    <property type="match status" value="1"/>
</dbReference>
<comment type="caution">
    <text evidence="7">The sequence shown here is derived from an EMBL/GenBank/DDBJ whole genome shotgun (WGS) entry which is preliminary data.</text>
</comment>
<comment type="similarity">
    <text evidence="2">Belongs to the bacterial solute-binding protein 5 family.</text>
</comment>
<dbReference type="STRING" id="46914.JP75_01835"/>
<dbReference type="Gene3D" id="3.90.76.10">
    <property type="entry name" value="Dipeptide-binding Protein, Domain 1"/>
    <property type="match status" value="1"/>
</dbReference>
<evidence type="ECO:0000256" key="5">
    <source>
        <dbReference type="SAM" id="SignalP"/>
    </source>
</evidence>
<dbReference type="PANTHER" id="PTHR30290:SF9">
    <property type="entry name" value="OLIGOPEPTIDE-BINDING PROTEIN APPA"/>
    <property type="match status" value="1"/>
</dbReference>
<evidence type="ECO:0000256" key="2">
    <source>
        <dbReference type="ARBA" id="ARBA00005695"/>
    </source>
</evidence>
<dbReference type="InterPro" id="IPR039424">
    <property type="entry name" value="SBP_5"/>
</dbReference>
<keyword evidence="3" id="KW-0813">Transport</keyword>
<dbReference type="Pfam" id="PF00496">
    <property type="entry name" value="SBP_bac_5"/>
    <property type="match status" value="1"/>
</dbReference>
<evidence type="ECO:0000256" key="1">
    <source>
        <dbReference type="ARBA" id="ARBA00004418"/>
    </source>
</evidence>
<dbReference type="Gene3D" id="3.10.105.10">
    <property type="entry name" value="Dipeptide-binding Protein, Domain 3"/>
    <property type="match status" value="1"/>
</dbReference>
<evidence type="ECO:0000256" key="4">
    <source>
        <dbReference type="ARBA" id="ARBA00022729"/>
    </source>
</evidence>
<feature type="signal peptide" evidence="5">
    <location>
        <begin position="1"/>
        <end position="24"/>
    </location>
</feature>
<evidence type="ECO:0000313" key="8">
    <source>
        <dbReference type="Proteomes" id="UP000028981"/>
    </source>
</evidence>
<dbReference type="RefSeq" id="WP_035078201.1">
    <property type="nucleotide sequence ID" value="NZ_JQGC01000001.1"/>
</dbReference>
<dbReference type="OrthoDB" id="9803988at2"/>
<name>A0A087M7P3_9HYPH</name>
<evidence type="ECO:0000313" key="7">
    <source>
        <dbReference type="EMBL" id="KFL32896.1"/>
    </source>
</evidence>
<keyword evidence="8" id="KW-1185">Reference proteome</keyword>
<dbReference type="GO" id="GO:0043190">
    <property type="term" value="C:ATP-binding cassette (ABC) transporter complex"/>
    <property type="evidence" value="ECO:0007669"/>
    <property type="project" value="InterPro"/>
</dbReference>
<accession>A0A087M7P3</accession>
<comment type="subcellular location">
    <subcellularLocation>
        <location evidence="1">Periplasm</location>
    </subcellularLocation>
</comment>
<dbReference type="CDD" id="cd00995">
    <property type="entry name" value="PBP2_NikA_DppA_OppA_like"/>
    <property type="match status" value="1"/>
</dbReference>
<dbReference type="GO" id="GO:1904680">
    <property type="term" value="F:peptide transmembrane transporter activity"/>
    <property type="evidence" value="ECO:0007669"/>
    <property type="project" value="TreeGrafter"/>
</dbReference>
<reference evidence="7 8" key="1">
    <citation type="submission" date="2014-08" db="EMBL/GenBank/DDBJ databases">
        <authorList>
            <person name="Hassan Y.I."/>
            <person name="Lepp D."/>
            <person name="Zhou T."/>
        </authorList>
    </citation>
    <scope>NUCLEOTIDE SEQUENCE [LARGE SCALE GENOMIC DNA]</scope>
    <source>
        <strain evidence="7 8">IFO13584</strain>
    </source>
</reference>
<dbReference type="PIRSF" id="PIRSF002741">
    <property type="entry name" value="MppA"/>
    <property type="match status" value="1"/>
</dbReference>
<dbReference type="InterPro" id="IPR000914">
    <property type="entry name" value="SBP_5_dom"/>
</dbReference>
<dbReference type="SUPFAM" id="SSF53850">
    <property type="entry name" value="Periplasmic binding protein-like II"/>
    <property type="match status" value="1"/>
</dbReference>